<gene>
    <name evidence="1" type="ORF">VNI00_004487</name>
</gene>
<accession>A0AAW0DI66</accession>
<organism evidence="1 2">
    <name type="scientific">Paramarasmius palmivorus</name>
    <dbReference type="NCBI Taxonomy" id="297713"/>
    <lineage>
        <taxon>Eukaryota</taxon>
        <taxon>Fungi</taxon>
        <taxon>Dikarya</taxon>
        <taxon>Basidiomycota</taxon>
        <taxon>Agaricomycotina</taxon>
        <taxon>Agaricomycetes</taxon>
        <taxon>Agaricomycetidae</taxon>
        <taxon>Agaricales</taxon>
        <taxon>Marasmiineae</taxon>
        <taxon>Marasmiaceae</taxon>
        <taxon>Paramarasmius</taxon>
    </lineage>
</organism>
<sequence>MRSSKMLRAMLLDPYATFVWRESFAQNMVDHVDNFTPVALITNGTIGIQPVSPSVPLEEARNSMDLATTLFLCSNCLLVSPSVRAGVAHMRGYCDTHPVLQGVLGPRVFCAMRMVYSLTTPFLLREAKLDPSTTTSDEMDSLGHFFECGLCRGQGRDRFIGTWRDSLTHQERYHFTQHRNFFRPPSTTNKPYRLLGKEELQYRRSLSSAFGHLEDISFGWACKRCEQDGVEVKGMRAFIEDHLELVHSATNINVPGDYCYIGE</sequence>
<reference evidence="1 2" key="1">
    <citation type="submission" date="2024-01" db="EMBL/GenBank/DDBJ databases">
        <title>A draft genome for a cacao thread blight-causing isolate of Paramarasmius palmivorus.</title>
        <authorList>
            <person name="Baruah I.K."/>
            <person name="Bukari Y."/>
            <person name="Amoako-Attah I."/>
            <person name="Meinhardt L.W."/>
            <person name="Bailey B.A."/>
            <person name="Cohen S.P."/>
        </authorList>
    </citation>
    <scope>NUCLEOTIDE SEQUENCE [LARGE SCALE GENOMIC DNA]</scope>
    <source>
        <strain evidence="1 2">GH-12</strain>
    </source>
</reference>
<dbReference type="AlphaFoldDB" id="A0AAW0DI66"/>
<proteinExistence type="predicted"/>
<comment type="caution">
    <text evidence="1">The sequence shown here is derived from an EMBL/GenBank/DDBJ whole genome shotgun (WGS) entry which is preliminary data.</text>
</comment>
<dbReference type="Proteomes" id="UP001383192">
    <property type="component" value="Unassembled WGS sequence"/>
</dbReference>
<evidence type="ECO:0000313" key="2">
    <source>
        <dbReference type="Proteomes" id="UP001383192"/>
    </source>
</evidence>
<dbReference type="EMBL" id="JAYKXP010000012">
    <property type="protein sequence ID" value="KAK7051513.1"/>
    <property type="molecule type" value="Genomic_DNA"/>
</dbReference>
<name>A0AAW0DI66_9AGAR</name>
<keyword evidence="2" id="KW-1185">Reference proteome</keyword>
<protein>
    <submittedName>
        <fullName evidence="1">Uncharacterized protein</fullName>
    </submittedName>
</protein>
<evidence type="ECO:0000313" key="1">
    <source>
        <dbReference type="EMBL" id="KAK7051513.1"/>
    </source>
</evidence>